<dbReference type="InterPro" id="IPR036641">
    <property type="entry name" value="HPT_dom_sf"/>
</dbReference>
<accession>A0A0D9AJX4</accession>
<proteinExistence type="predicted"/>
<keyword evidence="2" id="KW-0597">Phosphoprotein</keyword>
<dbReference type="SMART" id="SM00073">
    <property type="entry name" value="HPT"/>
    <property type="match status" value="1"/>
</dbReference>
<dbReference type="InterPro" id="IPR008207">
    <property type="entry name" value="Sig_transdc_His_kin_Hpt_dom"/>
</dbReference>
<feature type="domain" description="HPt" evidence="3">
    <location>
        <begin position="17"/>
        <end position="110"/>
    </location>
</feature>
<dbReference type="PROSITE" id="PS50894">
    <property type="entry name" value="HPT"/>
    <property type="match status" value="1"/>
</dbReference>
<organism evidence="4 5">
    <name type="scientific">Stutzerimonas stutzeri</name>
    <name type="common">Pseudomonas stutzeri</name>
    <dbReference type="NCBI Taxonomy" id="316"/>
    <lineage>
        <taxon>Bacteria</taxon>
        <taxon>Pseudomonadati</taxon>
        <taxon>Pseudomonadota</taxon>
        <taxon>Gammaproteobacteria</taxon>
        <taxon>Pseudomonadales</taxon>
        <taxon>Pseudomonadaceae</taxon>
        <taxon>Stutzerimonas</taxon>
    </lineage>
</organism>
<keyword evidence="4" id="KW-0808">Transferase</keyword>
<dbReference type="Gene3D" id="1.20.120.160">
    <property type="entry name" value="HPT domain"/>
    <property type="match status" value="1"/>
</dbReference>
<keyword evidence="1" id="KW-0902">Two-component regulatory system</keyword>
<name>A0A0D9AJX4_STUST</name>
<sequence length="118" mass="13215">MVDHLDSRVLASLQDVMEAEYPVLLDTFLADSEERLRLLQSAGRSGDAENLRQAAHSFKGSCSNMGAALLAELCRELEETARLELLDAACELIERIEREFAIVRILYRAERQRYGGSG</sequence>
<gene>
    <name evidence="4" type="ORF">UF78_13525</name>
</gene>
<dbReference type="GO" id="GO:0000160">
    <property type="term" value="P:phosphorelay signal transduction system"/>
    <property type="evidence" value="ECO:0007669"/>
    <property type="project" value="UniProtKB-KW"/>
</dbReference>
<protein>
    <submittedName>
        <fullName evidence="4">Histidine kinase</fullName>
    </submittedName>
</protein>
<dbReference type="Proteomes" id="UP000032487">
    <property type="component" value="Unassembled WGS sequence"/>
</dbReference>
<evidence type="ECO:0000256" key="2">
    <source>
        <dbReference type="PROSITE-ProRule" id="PRU00110"/>
    </source>
</evidence>
<comment type="caution">
    <text evidence="4">The sequence shown here is derived from an EMBL/GenBank/DDBJ whole genome shotgun (WGS) entry which is preliminary data.</text>
</comment>
<evidence type="ECO:0000313" key="4">
    <source>
        <dbReference type="EMBL" id="KJH80989.1"/>
    </source>
</evidence>
<dbReference type="CDD" id="cd00088">
    <property type="entry name" value="HPT"/>
    <property type="match status" value="1"/>
</dbReference>
<evidence type="ECO:0000259" key="3">
    <source>
        <dbReference type="PROSITE" id="PS50894"/>
    </source>
</evidence>
<feature type="modified residue" description="Phosphohistidine" evidence="2">
    <location>
        <position position="56"/>
    </location>
</feature>
<reference evidence="4 5" key="1">
    <citation type="submission" date="2015-02" db="EMBL/GenBank/DDBJ databases">
        <title>Draft genome sequence of Pseudomonas stutzeri NT0128 isolated from wheat (Triticum turgidum) rhizosphere.</title>
        <authorList>
            <person name="Tovi N."/>
            <person name="Frenk S."/>
            <person name="Hadar Y."/>
            <person name="Minz D."/>
        </authorList>
    </citation>
    <scope>NUCLEOTIDE SEQUENCE [LARGE SCALE GENOMIC DNA]</scope>
    <source>
        <strain evidence="4 5">NT0128</strain>
    </source>
</reference>
<keyword evidence="4" id="KW-0418">Kinase</keyword>
<evidence type="ECO:0000256" key="1">
    <source>
        <dbReference type="ARBA" id="ARBA00023012"/>
    </source>
</evidence>
<evidence type="ECO:0000313" key="5">
    <source>
        <dbReference type="Proteomes" id="UP000032487"/>
    </source>
</evidence>
<dbReference type="PATRIC" id="fig|316.101.peg.1680"/>
<dbReference type="SUPFAM" id="SSF47226">
    <property type="entry name" value="Histidine-containing phosphotransfer domain, HPT domain"/>
    <property type="match status" value="1"/>
</dbReference>
<dbReference type="AlphaFoldDB" id="A0A0D9AJX4"/>
<dbReference type="Pfam" id="PF01627">
    <property type="entry name" value="Hpt"/>
    <property type="match status" value="1"/>
</dbReference>
<dbReference type="EMBL" id="JYHV01000024">
    <property type="protein sequence ID" value="KJH80989.1"/>
    <property type="molecule type" value="Genomic_DNA"/>
</dbReference>
<dbReference type="GO" id="GO:0004672">
    <property type="term" value="F:protein kinase activity"/>
    <property type="evidence" value="ECO:0007669"/>
    <property type="project" value="UniProtKB-ARBA"/>
</dbReference>